<dbReference type="AlphaFoldDB" id="A0A8J4M0C9"/>
<reference evidence="2" key="1">
    <citation type="journal article" date="2021" name="Proc. Natl. Acad. Sci. U.S.A.">
        <title>Three genomes in the algal genus Volvox reveal the fate of a haploid sex-determining region after a transition to homothallism.</title>
        <authorList>
            <person name="Yamamoto K."/>
            <person name="Hamaji T."/>
            <person name="Kawai-Toyooka H."/>
            <person name="Matsuzaki R."/>
            <person name="Takahashi F."/>
            <person name="Nishimura Y."/>
            <person name="Kawachi M."/>
            <person name="Noguchi H."/>
            <person name="Minakuchi Y."/>
            <person name="Umen J.G."/>
            <person name="Toyoda A."/>
            <person name="Nozaki H."/>
        </authorList>
    </citation>
    <scope>NUCLEOTIDE SEQUENCE</scope>
    <source>
        <strain evidence="2">NIES-3785</strain>
    </source>
</reference>
<name>A0A8J4M0C9_9CHLO</name>
<protein>
    <submittedName>
        <fullName evidence="2">Uncharacterized protein</fullName>
    </submittedName>
</protein>
<evidence type="ECO:0000313" key="2">
    <source>
        <dbReference type="EMBL" id="GIM17294.1"/>
    </source>
</evidence>
<gene>
    <name evidence="2" type="ORF">Vretimale_19822</name>
</gene>
<proteinExistence type="predicted"/>
<sequence>PYPSVTDAAVRQLTQGEEQTLDASLSPAKTRSCSLLLLSMVDTHDIAHNNGKVWSSGAQALTRPELLQGQPQVAHVDEQVAGGIKYKTERPDPPAWLDAGSPATGCPAVD</sequence>
<accession>A0A8J4M0C9</accession>
<evidence type="ECO:0000313" key="3">
    <source>
        <dbReference type="Proteomes" id="UP000722791"/>
    </source>
</evidence>
<dbReference type="Proteomes" id="UP000722791">
    <property type="component" value="Unassembled WGS sequence"/>
</dbReference>
<evidence type="ECO:0000256" key="1">
    <source>
        <dbReference type="SAM" id="MobiDB-lite"/>
    </source>
</evidence>
<comment type="caution">
    <text evidence="2">The sequence shown here is derived from an EMBL/GenBank/DDBJ whole genome shotgun (WGS) entry which is preliminary data.</text>
</comment>
<dbReference type="EMBL" id="BNCQ01000100">
    <property type="protein sequence ID" value="GIM17294.1"/>
    <property type="molecule type" value="Genomic_DNA"/>
</dbReference>
<feature type="non-terminal residue" evidence="2">
    <location>
        <position position="1"/>
    </location>
</feature>
<feature type="region of interest" description="Disordered" evidence="1">
    <location>
        <begin position="86"/>
        <end position="110"/>
    </location>
</feature>
<organism evidence="2 3">
    <name type="scientific">Volvox reticuliferus</name>
    <dbReference type="NCBI Taxonomy" id="1737510"/>
    <lineage>
        <taxon>Eukaryota</taxon>
        <taxon>Viridiplantae</taxon>
        <taxon>Chlorophyta</taxon>
        <taxon>core chlorophytes</taxon>
        <taxon>Chlorophyceae</taxon>
        <taxon>CS clade</taxon>
        <taxon>Chlamydomonadales</taxon>
        <taxon>Volvocaceae</taxon>
        <taxon>Volvox</taxon>
    </lineage>
</organism>